<name>A0A6A6KAF5_HEVBR</name>
<evidence type="ECO:0000313" key="2">
    <source>
        <dbReference type="EMBL" id="KAF2285365.1"/>
    </source>
</evidence>
<evidence type="ECO:0000313" key="3">
    <source>
        <dbReference type="Proteomes" id="UP000467840"/>
    </source>
</evidence>
<protein>
    <recommendedName>
        <fullName evidence="1">DUF4283 domain-containing protein</fullName>
    </recommendedName>
</protein>
<sequence>MWNLAFPCYIKSITETPNTFLFTFVHEHDKQRVVEGAPWAISNQLLILRNWDPELKVEKIDFTVCQFCIQIHGQRLNQKTKQNAQQIGKIFHWLIAIDSAADVGVSVGTYMRLKVEIDVRKPLVESITNKKSNGNIQRVRIRA</sequence>
<gene>
    <name evidence="2" type="ORF">GH714_000889</name>
</gene>
<dbReference type="EMBL" id="JAAGAX010000017">
    <property type="protein sequence ID" value="KAF2285365.1"/>
    <property type="molecule type" value="Genomic_DNA"/>
</dbReference>
<reference evidence="2 3" key="1">
    <citation type="journal article" date="2020" name="Mol. Plant">
        <title>The Chromosome-Based Rubber Tree Genome Provides New Insights into Spurge Genome Evolution and Rubber Biosynthesis.</title>
        <authorList>
            <person name="Liu J."/>
            <person name="Shi C."/>
            <person name="Shi C.C."/>
            <person name="Li W."/>
            <person name="Zhang Q.J."/>
            <person name="Zhang Y."/>
            <person name="Li K."/>
            <person name="Lu H.F."/>
            <person name="Shi C."/>
            <person name="Zhu S.T."/>
            <person name="Xiao Z.Y."/>
            <person name="Nan H."/>
            <person name="Yue Y."/>
            <person name="Zhu X.G."/>
            <person name="Wu Y."/>
            <person name="Hong X.N."/>
            <person name="Fan G.Y."/>
            <person name="Tong Y."/>
            <person name="Zhang D."/>
            <person name="Mao C.L."/>
            <person name="Liu Y.L."/>
            <person name="Hao S.J."/>
            <person name="Liu W.Q."/>
            <person name="Lv M.Q."/>
            <person name="Zhang H.B."/>
            <person name="Liu Y."/>
            <person name="Hu-Tang G.R."/>
            <person name="Wang J.P."/>
            <person name="Wang J.H."/>
            <person name="Sun Y.H."/>
            <person name="Ni S.B."/>
            <person name="Chen W.B."/>
            <person name="Zhang X.C."/>
            <person name="Jiao Y.N."/>
            <person name="Eichler E.E."/>
            <person name="Li G.H."/>
            <person name="Liu X."/>
            <person name="Gao L.Z."/>
        </authorList>
    </citation>
    <scope>NUCLEOTIDE SEQUENCE [LARGE SCALE GENOMIC DNA]</scope>
    <source>
        <strain evidence="3">cv. GT1</strain>
        <tissue evidence="2">Leaf</tissue>
    </source>
</reference>
<accession>A0A6A6KAF5</accession>
<dbReference type="AlphaFoldDB" id="A0A6A6KAF5"/>
<dbReference type="PANTHER" id="PTHR31286:SF178">
    <property type="entry name" value="DUF4283 DOMAIN-CONTAINING PROTEIN"/>
    <property type="match status" value="1"/>
</dbReference>
<comment type="caution">
    <text evidence="2">The sequence shown here is derived from an EMBL/GenBank/DDBJ whole genome shotgun (WGS) entry which is preliminary data.</text>
</comment>
<keyword evidence="3" id="KW-1185">Reference proteome</keyword>
<evidence type="ECO:0000259" key="1">
    <source>
        <dbReference type="Pfam" id="PF14111"/>
    </source>
</evidence>
<dbReference type="Proteomes" id="UP000467840">
    <property type="component" value="Chromosome 3"/>
</dbReference>
<dbReference type="PANTHER" id="PTHR31286">
    <property type="entry name" value="GLYCINE-RICH CELL WALL STRUCTURAL PROTEIN 1.8-LIKE"/>
    <property type="match status" value="1"/>
</dbReference>
<dbReference type="Pfam" id="PF14111">
    <property type="entry name" value="DUF4283"/>
    <property type="match status" value="1"/>
</dbReference>
<organism evidence="2 3">
    <name type="scientific">Hevea brasiliensis</name>
    <name type="common">Para rubber tree</name>
    <name type="synonym">Siphonia brasiliensis</name>
    <dbReference type="NCBI Taxonomy" id="3981"/>
    <lineage>
        <taxon>Eukaryota</taxon>
        <taxon>Viridiplantae</taxon>
        <taxon>Streptophyta</taxon>
        <taxon>Embryophyta</taxon>
        <taxon>Tracheophyta</taxon>
        <taxon>Spermatophyta</taxon>
        <taxon>Magnoliopsida</taxon>
        <taxon>eudicotyledons</taxon>
        <taxon>Gunneridae</taxon>
        <taxon>Pentapetalae</taxon>
        <taxon>rosids</taxon>
        <taxon>fabids</taxon>
        <taxon>Malpighiales</taxon>
        <taxon>Euphorbiaceae</taxon>
        <taxon>Crotonoideae</taxon>
        <taxon>Micrandreae</taxon>
        <taxon>Hevea</taxon>
    </lineage>
</organism>
<dbReference type="InterPro" id="IPR025558">
    <property type="entry name" value="DUF4283"/>
</dbReference>
<dbReference type="InterPro" id="IPR040256">
    <property type="entry name" value="At4g02000-like"/>
</dbReference>
<feature type="domain" description="DUF4283" evidence="1">
    <location>
        <begin position="1"/>
        <end position="58"/>
    </location>
</feature>
<proteinExistence type="predicted"/>